<dbReference type="AlphaFoldDB" id="A0A0B0PBT5"/>
<evidence type="ECO:0000313" key="2">
    <source>
        <dbReference type="Proteomes" id="UP000032142"/>
    </source>
</evidence>
<protein>
    <submittedName>
        <fullName evidence="1">Uncharacterized protein</fullName>
    </submittedName>
</protein>
<evidence type="ECO:0000313" key="1">
    <source>
        <dbReference type="EMBL" id="KHG24273.1"/>
    </source>
</evidence>
<dbReference type="Proteomes" id="UP000032142">
    <property type="component" value="Unassembled WGS sequence"/>
</dbReference>
<proteinExistence type="predicted"/>
<name>A0A0B0PBT5_GOSAR</name>
<keyword evidence="2" id="KW-1185">Reference proteome</keyword>
<dbReference type="EMBL" id="KN428216">
    <property type="protein sequence ID" value="KHG24273.1"/>
    <property type="molecule type" value="Genomic_DNA"/>
</dbReference>
<sequence length="53" mass="5947">MSGTWRQLIVCQFKTCLGHGIGTDRESQMAPKKLVDHCLMSEKPVTPPLKHLV</sequence>
<accession>A0A0B0PBT5</accession>
<gene>
    <name evidence="1" type="ORF">F383_02710</name>
</gene>
<organism evidence="1 2">
    <name type="scientific">Gossypium arboreum</name>
    <name type="common">Tree cotton</name>
    <name type="synonym">Gossypium nanking</name>
    <dbReference type="NCBI Taxonomy" id="29729"/>
    <lineage>
        <taxon>Eukaryota</taxon>
        <taxon>Viridiplantae</taxon>
        <taxon>Streptophyta</taxon>
        <taxon>Embryophyta</taxon>
        <taxon>Tracheophyta</taxon>
        <taxon>Spermatophyta</taxon>
        <taxon>Magnoliopsida</taxon>
        <taxon>eudicotyledons</taxon>
        <taxon>Gunneridae</taxon>
        <taxon>Pentapetalae</taxon>
        <taxon>rosids</taxon>
        <taxon>malvids</taxon>
        <taxon>Malvales</taxon>
        <taxon>Malvaceae</taxon>
        <taxon>Malvoideae</taxon>
        <taxon>Gossypium</taxon>
    </lineage>
</organism>
<reference evidence="2" key="1">
    <citation type="submission" date="2014-09" db="EMBL/GenBank/DDBJ databases">
        <authorList>
            <person name="Mudge J."/>
            <person name="Ramaraj T."/>
            <person name="Lindquist I.E."/>
            <person name="Bharti A.K."/>
            <person name="Sundararajan A."/>
            <person name="Cameron C.T."/>
            <person name="Woodward J.E."/>
            <person name="May G.D."/>
            <person name="Brubaker C."/>
            <person name="Broadhvest J."/>
            <person name="Wilkins T.A."/>
        </authorList>
    </citation>
    <scope>NUCLEOTIDE SEQUENCE</scope>
    <source>
        <strain evidence="2">cv. AKA8401</strain>
    </source>
</reference>